<comment type="caution">
    <text evidence="2">The sequence shown here is derived from an EMBL/GenBank/DDBJ whole genome shotgun (WGS) entry which is preliminary data.</text>
</comment>
<evidence type="ECO:0000313" key="3">
    <source>
        <dbReference type="Proteomes" id="UP000606194"/>
    </source>
</evidence>
<feature type="transmembrane region" description="Helical" evidence="1">
    <location>
        <begin position="130"/>
        <end position="154"/>
    </location>
</feature>
<dbReference type="Proteomes" id="UP000606194">
    <property type="component" value="Unassembled WGS sequence"/>
</dbReference>
<keyword evidence="1" id="KW-1133">Transmembrane helix</keyword>
<feature type="transmembrane region" description="Helical" evidence="1">
    <location>
        <begin position="34"/>
        <end position="53"/>
    </location>
</feature>
<feature type="transmembrane region" description="Helical" evidence="1">
    <location>
        <begin position="104"/>
        <end position="124"/>
    </location>
</feature>
<accession>A0A918G1M7</accession>
<keyword evidence="3" id="KW-1185">Reference proteome</keyword>
<gene>
    <name evidence="2" type="ORF">GCM10010269_56360</name>
</gene>
<organism evidence="2 3">
    <name type="scientific">Streptomyces humidus</name>
    <dbReference type="NCBI Taxonomy" id="52259"/>
    <lineage>
        <taxon>Bacteria</taxon>
        <taxon>Bacillati</taxon>
        <taxon>Actinomycetota</taxon>
        <taxon>Actinomycetes</taxon>
        <taxon>Kitasatosporales</taxon>
        <taxon>Streptomycetaceae</taxon>
        <taxon>Streptomyces</taxon>
    </lineage>
</organism>
<proteinExistence type="predicted"/>
<protein>
    <submittedName>
        <fullName evidence="2">Uncharacterized protein</fullName>
    </submittedName>
</protein>
<reference evidence="2" key="1">
    <citation type="journal article" date="2014" name="Int. J. Syst. Evol. Microbiol.">
        <title>Complete genome sequence of Corynebacterium casei LMG S-19264T (=DSM 44701T), isolated from a smear-ripened cheese.</title>
        <authorList>
            <consortium name="US DOE Joint Genome Institute (JGI-PGF)"/>
            <person name="Walter F."/>
            <person name="Albersmeier A."/>
            <person name="Kalinowski J."/>
            <person name="Ruckert C."/>
        </authorList>
    </citation>
    <scope>NUCLEOTIDE SEQUENCE</scope>
    <source>
        <strain evidence="2">JCM 4386</strain>
    </source>
</reference>
<evidence type="ECO:0000313" key="2">
    <source>
        <dbReference type="EMBL" id="GGS09978.1"/>
    </source>
</evidence>
<dbReference type="EMBL" id="BMTL01000026">
    <property type="protein sequence ID" value="GGS09978.1"/>
    <property type="molecule type" value="Genomic_DNA"/>
</dbReference>
<feature type="transmembrane region" description="Helical" evidence="1">
    <location>
        <begin position="6"/>
        <end position="22"/>
    </location>
</feature>
<name>A0A918G1M7_9ACTN</name>
<keyword evidence="1" id="KW-0472">Membrane</keyword>
<sequence>MFGGPGTIVLVIVMRVLVSRAWREGIGLTLLRRLVVPGAALLIGLLALLDGASKVFGTQLVPFIVLAFVVTATAGVVRARTVEYDTVPEAKEYPGGIRIRARRITLQADVVAVLCAAALIYPSIAPDAGMAAAGGSLTVIVALGDIIASGLLVLRGRPQRLPADNRRPGLSTR</sequence>
<feature type="transmembrane region" description="Helical" evidence="1">
    <location>
        <begin position="59"/>
        <end position="77"/>
    </location>
</feature>
<evidence type="ECO:0000256" key="1">
    <source>
        <dbReference type="SAM" id="Phobius"/>
    </source>
</evidence>
<dbReference type="AlphaFoldDB" id="A0A918G1M7"/>
<reference evidence="2" key="2">
    <citation type="submission" date="2020-09" db="EMBL/GenBank/DDBJ databases">
        <authorList>
            <person name="Sun Q."/>
            <person name="Ohkuma M."/>
        </authorList>
    </citation>
    <scope>NUCLEOTIDE SEQUENCE</scope>
    <source>
        <strain evidence="2">JCM 4386</strain>
    </source>
</reference>
<keyword evidence="1" id="KW-0812">Transmembrane</keyword>
<dbReference type="RefSeq" id="WP_190152131.1">
    <property type="nucleotide sequence ID" value="NZ_BMTL01000026.1"/>
</dbReference>